<keyword evidence="1" id="KW-0547">Nucleotide-binding</keyword>
<dbReference type="InterPro" id="IPR050227">
    <property type="entry name" value="Rab"/>
</dbReference>
<dbReference type="EMBL" id="CAJNBJ010000001">
    <property type="protein sequence ID" value="CAE6707446.1"/>
    <property type="molecule type" value="Genomic_DNA"/>
</dbReference>
<dbReference type="Pfam" id="PF00071">
    <property type="entry name" value="Ras"/>
    <property type="match status" value="1"/>
</dbReference>
<keyword evidence="4" id="KW-1185">Reference proteome</keyword>
<dbReference type="SMART" id="SM00174">
    <property type="entry name" value="RHO"/>
    <property type="match status" value="1"/>
</dbReference>
<keyword evidence="2" id="KW-0342">GTP-binding</keyword>
<sequence>MIEKKICMLGAFAVGKTSLVRRFVTSCFSEQYQTTIGVTVDKKSLTVDGTHLTLVLWDLYGEDEFQKLRRSYLRGSAGYLLVLDGLRRPTLDIALRIQESVTDELGPVPFVALVNKHDRRAEWELNDHDLAELAQRGWPVLMSSAKTGQGVEDAFTTLSRALTQAPQPSSRADHPDGA</sequence>
<evidence type="ECO:0000313" key="4">
    <source>
        <dbReference type="Proteomes" id="UP000675880"/>
    </source>
</evidence>
<organism evidence="3 4">
    <name type="scientific">Nitrospira defluvii</name>
    <dbReference type="NCBI Taxonomy" id="330214"/>
    <lineage>
        <taxon>Bacteria</taxon>
        <taxon>Pseudomonadati</taxon>
        <taxon>Nitrospirota</taxon>
        <taxon>Nitrospiria</taxon>
        <taxon>Nitrospirales</taxon>
        <taxon>Nitrospiraceae</taxon>
        <taxon>Nitrospira</taxon>
    </lineage>
</organism>
<name>A0ABM8QNX8_9BACT</name>
<evidence type="ECO:0000256" key="2">
    <source>
        <dbReference type="ARBA" id="ARBA00023134"/>
    </source>
</evidence>
<protein>
    <submittedName>
        <fullName evidence="3">GTP-binding protein</fullName>
    </submittedName>
</protein>
<evidence type="ECO:0000256" key="1">
    <source>
        <dbReference type="ARBA" id="ARBA00022741"/>
    </source>
</evidence>
<dbReference type="SMART" id="SM00173">
    <property type="entry name" value="RAS"/>
    <property type="match status" value="1"/>
</dbReference>
<gene>
    <name evidence="3" type="ORF">NSPZN2_11047</name>
</gene>
<dbReference type="RefSeq" id="WP_213040840.1">
    <property type="nucleotide sequence ID" value="NZ_CAJNBJ010000001.1"/>
</dbReference>
<dbReference type="CDD" id="cd00154">
    <property type="entry name" value="Rab"/>
    <property type="match status" value="1"/>
</dbReference>
<dbReference type="PROSITE" id="PS51421">
    <property type="entry name" value="RAS"/>
    <property type="match status" value="1"/>
</dbReference>
<dbReference type="SUPFAM" id="SSF52540">
    <property type="entry name" value="P-loop containing nucleoside triphosphate hydrolases"/>
    <property type="match status" value="1"/>
</dbReference>
<proteinExistence type="predicted"/>
<dbReference type="PANTHER" id="PTHR47977">
    <property type="entry name" value="RAS-RELATED PROTEIN RAB"/>
    <property type="match status" value="1"/>
</dbReference>
<comment type="caution">
    <text evidence="3">The sequence shown here is derived from an EMBL/GenBank/DDBJ whole genome shotgun (WGS) entry which is preliminary data.</text>
</comment>
<evidence type="ECO:0000313" key="3">
    <source>
        <dbReference type="EMBL" id="CAE6707446.1"/>
    </source>
</evidence>
<dbReference type="PRINTS" id="PR00449">
    <property type="entry name" value="RASTRNSFRMNG"/>
</dbReference>
<dbReference type="NCBIfam" id="TIGR00231">
    <property type="entry name" value="small_GTP"/>
    <property type="match status" value="1"/>
</dbReference>
<dbReference type="InterPro" id="IPR001806">
    <property type="entry name" value="Small_GTPase"/>
</dbReference>
<dbReference type="PROSITE" id="PS51419">
    <property type="entry name" value="RAB"/>
    <property type="match status" value="1"/>
</dbReference>
<dbReference type="InterPro" id="IPR027417">
    <property type="entry name" value="P-loop_NTPase"/>
</dbReference>
<dbReference type="InterPro" id="IPR005225">
    <property type="entry name" value="Small_GTP-bd"/>
</dbReference>
<dbReference type="Gene3D" id="3.40.50.300">
    <property type="entry name" value="P-loop containing nucleotide triphosphate hydrolases"/>
    <property type="match status" value="1"/>
</dbReference>
<dbReference type="SMART" id="SM00175">
    <property type="entry name" value="RAB"/>
    <property type="match status" value="1"/>
</dbReference>
<accession>A0ABM8QNX8</accession>
<reference evidence="3 4" key="1">
    <citation type="submission" date="2021-02" db="EMBL/GenBank/DDBJ databases">
        <authorList>
            <person name="Han P."/>
        </authorList>
    </citation>
    <scope>NUCLEOTIDE SEQUENCE [LARGE SCALE GENOMIC DNA]</scope>
    <source>
        <strain evidence="3">Candidatus Nitrospira sp. ZN2</strain>
    </source>
</reference>
<dbReference type="Proteomes" id="UP000675880">
    <property type="component" value="Unassembled WGS sequence"/>
</dbReference>